<name>D2QN48_SPILD</name>
<dbReference type="Proteomes" id="UP000002028">
    <property type="component" value="Chromosome"/>
</dbReference>
<organism evidence="1 2">
    <name type="scientific">Spirosoma linguale (strain ATCC 33905 / DSM 74 / LMG 10896 / Claus 1)</name>
    <dbReference type="NCBI Taxonomy" id="504472"/>
    <lineage>
        <taxon>Bacteria</taxon>
        <taxon>Pseudomonadati</taxon>
        <taxon>Bacteroidota</taxon>
        <taxon>Cytophagia</taxon>
        <taxon>Cytophagales</taxon>
        <taxon>Cytophagaceae</taxon>
        <taxon>Spirosoma</taxon>
    </lineage>
</organism>
<dbReference type="EMBL" id="CP001769">
    <property type="protein sequence ID" value="ADB37532.1"/>
    <property type="molecule type" value="Genomic_DNA"/>
</dbReference>
<keyword evidence="2" id="KW-1185">Reference proteome</keyword>
<evidence type="ECO:0000313" key="1">
    <source>
        <dbReference type="EMBL" id="ADB37532.1"/>
    </source>
</evidence>
<gene>
    <name evidence="1" type="ordered locus">Slin_1482</name>
</gene>
<dbReference type="HOGENOM" id="CLU_3103985_0_0_10"/>
<reference evidence="1 2" key="1">
    <citation type="journal article" date="2010" name="Stand. Genomic Sci.">
        <title>Complete genome sequence of Spirosoma linguale type strain (1).</title>
        <authorList>
            <person name="Lail K."/>
            <person name="Sikorski J."/>
            <person name="Saunders E."/>
            <person name="Lapidus A."/>
            <person name="Glavina Del Rio T."/>
            <person name="Copeland A."/>
            <person name="Tice H."/>
            <person name="Cheng J.-F."/>
            <person name="Lucas S."/>
            <person name="Nolan M."/>
            <person name="Bruce D."/>
            <person name="Goodwin L."/>
            <person name="Pitluck S."/>
            <person name="Ivanova N."/>
            <person name="Mavromatis K."/>
            <person name="Ovchinnikova G."/>
            <person name="Pati A."/>
            <person name="Chen A."/>
            <person name="Palaniappan K."/>
            <person name="Land M."/>
            <person name="Hauser L."/>
            <person name="Chang Y.-J."/>
            <person name="Jeffries C.D."/>
            <person name="Chain P."/>
            <person name="Brettin T."/>
            <person name="Detter J.C."/>
            <person name="Schuetze A."/>
            <person name="Rohde M."/>
            <person name="Tindall B.J."/>
            <person name="Goeker M."/>
            <person name="Bristow J."/>
            <person name="Eisen J.A."/>
            <person name="Markowitz V."/>
            <person name="Hugenholtz P."/>
            <person name="Kyrpides N.C."/>
            <person name="Klenk H.-P."/>
            <person name="Chen F."/>
        </authorList>
    </citation>
    <scope>NUCLEOTIDE SEQUENCE [LARGE SCALE GENOMIC DNA]</scope>
    <source>
        <strain evidence="2">ATCC 33905 / DSM 74 / LMG 10896 / Claus 1</strain>
    </source>
</reference>
<dbReference type="KEGG" id="sli:Slin_1482"/>
<accession>D2QN48</accession>
<protein>
    <submittedName>
        <fullName evidence="1">Uncharacterized protein</fullName>
    </submittedName>
</protein>
<evidence type="ECO:0000313" key="2">
    <source>
        <dbReference type="Proteomes" id="UP000002028"/>
    </source>
</evidence>
<sequence length="51" mass="5875">MYDNLSILEKKRQLFRNQCLIGDAHAYFIAVLLLAKRWQKGKACNFAGETS</sequence>
<dbReference type="STRING" id="504472.Slin_1482"/>
<dbReference type="AlphaFoldDB" id="D2QN48"/>
<proteinExistence type="predicted"/>